<comment type="caution">
    <text evidence="2">The sequence shown here is derived from an EMBL/GenBank/DDBJ whole genome shotgun (WGS) entry which is preliminary data.</text>
</comment>
<sequence>MGKTSHNDVTWVNNRAHRNRGLTVTTNLHVEKNLSSKPNKKEALEDSVAILVKEIDVPHTKEPQKREVSEALLNDDWRQKWRPEASETTQGTNAFHPPFNRPDKAGSKVAKRKLYIDTAMAAAGNHPQVRQYRGTKDSPLDPEWVLSAPATKKEYSFTKDEQHSSSDIDPSSAKTDYYSYSVALGRPHRVSLHLTSPIAHKINDHVPSPILSGMDGSWSKLTAISESTASSRSGDSWDDVEFPLGQLQEVKSCNGFRVLPWSRVDHLIKQALTELSPSSHRCKQTQAEHVEGRRQPNECTVGQPTTARKAEEDMRKHQAIMEKLNRKTHPDRPSLLHPDLAPVSARQVSKDSGFSEASRDGLRKATTLNPQASEFLYLGKQEKLPATVDHECLLPPAGRPKVTSFSSEDTEIFPNFPNETDKSFAALDASLQAEKYRLLEARVQRMQAENVQLVRQLIDMNASQMRFIGSTPMAAPITSMLGQMLPPPNNGMALSIPFSGGPGFFGLPLDTVSQAQPLAAQVLSVSEPRTAPSTSSMPSYNGHTAGLPTVRPTSGSPPANPLPLPVVLPPNTMGPKPVTKPKGPPRPHDPEWNKRQLEYEAYLEHQRTVDPNYHIKCKERQSKRADRQRRETLRSEFKIPGPSAPIEIKVPAAGEKTKENQNAQATIHAG</sequence>
<feature type="compositionally biased region" description="Low complexity" evidence="1">
    <location>
        <begin position="569"/>
        <end position="581"/>
    </location>
</feature>
<reference evidence="2" key="1">
    <citation type="submission" date="2021-03" db="EMBL/GenBank/DDBJ databases">
        <title>Revisited historic fungal species revealed as producer of novel bioactive compounds through whole genome sequencing and comparative genomics.</title>
        <authorList>
            <person name="Vignolle G.A."/>
            <person name="Hochenegger N."/>
            <person name="Mach R.L."/>
            <person name="Mach-Aigner A.R."/>
            <person name="Javad Rahimi M."/>
            <person name="Salim K.A."/>
            <person name="Chan C.M."/>
            <person name="Lim L.B.L."/>
            <person name="Cai F."/>
            <person name="Druzhinina I.S."/>
            <person name="U'Ren J.M."/>
            <person name="Derntl C."/>
        </authorList>
    </citation>
    <scope>NUCLEOTIDE SEQUENCE</scope>
    <source>
        <strain evidence="2">TUCIM 5799</strain>
    </source>
</reference>
<feature type="region of interest" description="Disordered" evidence="1">
    <location>
        <begin position="83"/>
        <end position="107"/>
    </location>
</feature>
<feature type="compositionally biased region" description="Pro residues" evidence="1">
    <location>
        <begin position="558"/>
        <end position="568"/>
    </location>
</feature>
<feature type="region of interest" description="Disordered" evidence="1">
    <location>
        <begin position="287"/>
        <end position="313"/>
    </location>
</feature>
<feature type="compositionally biased region" description="Polar residues" evidence="1">
    <location>
        <begin position="297"/>
        <end position="306"/>
    </location>
</feature>
<feature type="compositionally biased region" description="Polar residues" evidence="1">
    <location>
        <begin position="660"/>
        <end position="670"/>
    </location>
</feature>
<evidence type="ECO:0000313" key="3">
    <source>
        <dbReference type="Proteomes" id="UP000829685"/>
    </source>
</evidence>
<dbReference type="AlphaFoldDB" id="A0A9P9WL18"/>
<feature type="compositionally biased region" description="Basic and acidic residues" evidence="1">
    <location>
        <begin position="287"/>
        <end position="296"/>
    </location>
</feature>
<accession>A0A9P9WL18</accession>
<evidence type="ECO:0000256" key="1">
    <source>
        <dbReference type="SAM" id="MobiDB-lite"/>
    </source>
</evidence>
<protein>
    <submittedName>
        <fullName evidence="2">Uncharacterized protein</fullName>
    </submittedName>
</protein>
<dbReference type="EMBL" id="JAFIMR010000016">
    <property type="protein sequence ID" value="KAI1868950.1"/>
    <property type="molecule type" value="Genomic_DNA"/>
</dbReference>
<proteinExistence type="predicted"/>
<name>A0A9P9WL18_9PEZI</name>
<gene>
    <name evidence="2" type="ORF">JX265_006929</name>
</gene>
<feature type="region of interest" description="Disordered" evidence="1">
    <location>
        <begin position="527"/>
        <end position="591"/>
    </location>
</feature>
<feature type="compositionally biased region" description="Basic and acidic residues" evidence="1">
    <location>
        <begin position="618"/>
        <end position="637"/>
    </location>
</feature>
<keyword evidence="3" id="KW-1185">Reference proteome</keyword>
<evidence type="ECO:0000313" key="2">
    <source>
        <dbReference type="EMBL" id="KAI1868950.1"/>
    </source>
</evidence>
<dbReference type="Proteomes" id="UP000829685">
    <property type="component" value="Unassembled WGS sequence"/>
</dbReference>
<feature type="region of interest" description="Disordered" evidence="1">
    <location>
        <begin position="618"/>
        <end position="670"/>
    </location>
</feature>
<feature type="compositionally biased region" description="Polar residues" evidence="1">
    <location>
        <begin position="531"/>
        <end position="542"/>
    </location>
</feature>
<organism evidence="2 3">
    <name type="scientific">Neoarthrinium moseri</name>
    <dbReference type="NCBI Taxonomy" id="1658444"/>
    <lineage>
        <taxon>Eukaryota</taxon>
        <taxon>Fungi</taxon>
        <taxon>Dikarya</taxon>
        <taxon>Ascomycota</taxon>
        <taxon>Pezizomycotina</taxon>
        <taxon>Sordariomycetes</taxon>
        <taxon>Xylariomycetidae</taxon>
        <taxon>Amphisphaeriales</taxon>
        <taxon>Apiosporaceae</taxon>
        <taxon>Neoarthrinium</taxon>
    </lineage>
</organism>